<accession>A0ABW6VE12</accession>
<comment type="subcellular location">
    <subcellularLocation>
        <location evidence="1">Cell membrane</location>
        <topology evidence="1">Multi-pass membrane protein</topology>
    </subcellularLocation>
</comment>
<dbReference type="InterPro" id="IPR050171">
    <property type="entry name" value="MFS_Transporters"/>
</dbReference>
<feature type="domain" description="Major facilitator superfamily (MFS) profile" evidence="9">
    <location>
        <begin position="38"/>
        <end position="448"/>
    </location>
</feature>
<keyword evidence="6 8" id="KW-0472">Membrane</keyword>
<sequence>MTSPRTESASPGHPSTGLAATSRAPAPQGRRAVPDRRVIAIVVGTNLAISLGYYAMMAHLVAHLHRDLGMLAGTVTAVLGVRVAVQYMLFLPVGALTDVIGPARAGALACALRMAAFALLGVTGGVGELLCAAVLMAVGGALFHPAAQSLLAGVAPARRSRGFAAYLISGELGAVVGPPVGLLLLLAGGFGLLSAVTAGAWAVGAVLFTLLRRAPGPASPTDTASHGDASHLDMEAVAEAAPPTGTGAARPDVRRIVAGVSAVLRDRGFLLFALAAAPITLLTSQVATVVPLRGVDAGTTTLFFSVVAVTTAAIQPWCAAAGRGERPWLLKGGLLCAGGGYLMLIAIPPAGAGRITVLVVAAVLHGLASGLTQAALFQTVTRCAPCGRFGAYSGLLNFLSGVVALAGSFAAGALFDAGNRGAATALAGLSLVAVVTAAAVRLPHARVTRAQSPR</sequence>
<feature type="transmembrane region" description="Helical" evidence="8">
    <location>
        <begin position="192"/>
        <end position="211"/>
    </location>
</feature>
<evidence type="ECO:0000256" key="4">
    <source>
        <dbReference type="ARBA" id="ARBA00022692"/>
    </source>
</evidence>
<feature type="region of interest" description="Disordered" evidence="7">
    <location>
        <begin position="1"/>
        <end position="31"/>
    </location>
</feature>
<evidence type="ECO:0000256" key="6">
    <source>
        <dbReference type="ARBA" id="ARBA00023136"/>
    </source>
</evidence>
<keyword evidence="5 8" id="KW-1133">Transmembrane helix</keyword>
<dbReference type="SUPFAM" id="SSF103473">
    <property type="entry name" value="MFS general substrate transporter"/>
    <property type="match status" value="1"/>
</dbReference>
<name>A0ABW6VE12_MICFU</name>
<keyword evidence="3" id="KW-1003">Cell membrane</keyword>
<evidence type="ECO:0000259" key="9">
    <source>
        <dbReference type="PROSITE" id="PS50850"/>
    </source>
</evidence>
<organism evidence="10 11">
    <name type="scientific">Microtetraspora fusca</name>
    <dbReference type="NCBI Taxonomy" id="1997"/>
    <lineage>
        <taxon>Bacteria</taxon>
        <taxon>Bacillati</taxon>
        <taxon>Actinomycetota</taxon>
        <taxon>Actinomycetes</taxon>
        <taxon>Streptosporangiales</taxon>
        <taxon>Streptosporangiaceae</taxon>
        <taxon>Microtetraspora</taxon>
    </lineage>
</organism>
<evidence type="ECO:0000256" key="7">
    <source>
        <dbReference type="SAM" id="MobiDB-lite"/>
    </source>
</evidence>
<dbReference type="Gene3D" id="1.20.1250.20">
    <property type="entry name" value="MFS general substrate transporter like domains"/>
    <property type="match status" value="1"/>
</dbReference>
<dbReference type="PROSITE" id="PS50850">
    <property type="entry name" value="MFS"/>
    <property type="match status" value="1"/>
</dbReference>
<feature type="transmembrane region" description="Helical" evidence="8">
    <location>
        <begin position="355"/>
        <end position="377"/>
    </location>
</feature>
<gene>
    <name evidence="10" type="ORF">ACFY05_30385</name>
</gene>
<dbReference type="PANTHER" id="PTHR23517:SF2">
    <property type="entry name" value="MULTIDRUG RESISTANCE PROTEIN MDTH"/>
    <property type="match status" value="1"/>
</dbReference>
<dbReference type="Pfam" id="PF07690">
    <property type="entry name" value="MFS_1"/>
    <property type="match status" value="1"/>
</dbReference>
<keyword evidence="11" id="KW-1185">Reference proteome</keyword>
<evidence type="ECO:0000313" key="11">
    <source>
        <dbReference type="Proteomes" id="UP001602119"/>
    </source>
</evidence>
<proteinExistence type="predicted"/>
<dbReference type="InterPro" id="IPR011701">
    <property type="entry name" value="MFS"/>
</dbReference>
<protein>
    <submittedName>
        <fullName evidence="10">MFS transporter</fullName>
    </submittedName>
</protein>
<evidence type="ECO:0000256" key="8">
    <source>
        <dbReference type="SAM" id="Phobius"/>
    </source>
</evidence>
<feature type="transmembrane region" description="Helical" evidence="8">
    <location>
        <begin position="269"/>
        <end position="290"/>
    </location>
</feature>
<comment type="caution">
    <text evidence="10">The sequence shown here is derived from an EMBL/GenBank/DDBJ whole genome shotgun (WGS) entry which is preliminary data.</text>
</comment>
<dbReference type="EMBL" id="JBIAXI010000022">
    <property type="protein sequence ID" value="MFF4777171.1"/>
    <property type="molecule type" value="Genomic_DNA"/>
</dbReference>
<feature type="transmembrane region" description="Helical" evidence="8">
    <location>
        <begin position="328"/>
        <end position="349"/>
    </location>
</feature>
<evidence type="ECO:0000256" key="2">
    <source>
        <dbReference type="ARBA" id="ARBA00022448"/>
    </source>
</evidence>
<evidence type="ECO:0000256" key="5">
    <source>
        <dbReference type="ARBA" id="ARBA00022989"/>
    </source>
</evidence>
<feature type="transmembrane region" description="Helical" evidence="8">
    <location>
        <begin position="68"/>
        <end position="93"/>
    </location>
</feature>
<dbReference type="Proteomes" id="UP001602119">
    <property type="component" value="Unassembled WGS sequence"/>
</dbReference>
<reference evidence="10 11" key="1">
    <citation type="submission" date="2024-10" db="EMBL/GenBank/DDBJ databases">
        <title>The Natural Products Discovery Center: Release of the First 8490 Sequenced Strains for Exploring Actinobacteria Biosynthetic Diversity.</title>
        <authorList>
            <person name="Kalkreuter E."/>
            <person name="Kautsar S.A."/>
            <person name="Yang D."/>
            <person name="Bader C.D."/>
            <person name="Teijaro C.N."/>
            <person name="Fluegel L."/>
            <person name="Davis C.M."/>
            <person name="Simpson J.R."/>
            <person name="Lauterbach L."/>
            <person name="Steele A.D."/>
            <person name="Gui C."/>
            <person name="Meng S."/>
            <person name="Li G."/>
            <person name="Viehrig K."/>
            <person name="Ye F."/>
            <person name="Su P."/>
            <person name="Kiefer A.F."/>
            <person name="Nichols A."/>
            <person name="Cepeda A.J."/>
            <person name="Yan W."/>
            <person name="Fan B."/>
            <person name="Jiang Y."/>
            <person name="Adhikari A."/>
            <person name="Zheng C.-J."/>
            <person name="Schuster L."/>
            <person name="Cowan T.M."/>
            <person name="Smanski M.J."/>
            <person name="Chevrette M.G."/>
            <person name="De Carvalho L.P.S."/>
            <person name="Shen B."/>
        </authorList>
    </citation>
    <scope>NUCLEOTIDE SEQUENCE [LARGE SCALE GENOMIC DNA]</scope>
    <source>
        <strain evidence="10 11">NPDC001281</strain>
    </source>
</reference>
<evidence type="ECO:0000256" key="1">
    <source>
        <dbReference type="ARBA" id="ARBA00004651"/>
    </source>
</evidence>
<dbReference type="InterPro" id="IPR036259">
    <property type="entry name" value="MFS_trans_sf"/>
</dbReference>
<evidence type="ECO:0000313" key="10">
    <source>
        <dbReference type="EMBL" id="MFF4777171.1"/>
    </source>
</evidence>
<feature type="transmembrane region" description="Helical" evidence="8">
    <location>
        <begin position="38"/>
        <end position="56"/>
    </location>
</feature>
<dbReference type="InterPro" id="IPR020846">
    <property type="entry name" value="MFS_dom"/>
</dbReference>
<keyword evidence="2" id="KW-0813">Transport</keyword>
<keyword evidence="4 8" id="KW-0812">Transmembrane</keyword>
<evidence type="ECO:0000256" key="3">
    <source>
        <dbReference type="ARBA" id="ARBA00022475"/>
    </source>
</evidence>
<feature type="transmembrane region" description="Helical" evidence="8">
    <location>
        <begin position="302"/>
        <end position="321"/>
    </location>
</feature>
<feature type="transmembrane region" description="Helical" evidence="8">
    <location>
        <begin position="421"/>
        <end position="440"/>
    </location>
</feature>
<feature type="transmembrane region" description="Helical" evidence="8">
    <location>
        <begin position="389"/>
        <end position="415"/>
    </location>
</feature>
<dbReference type="PANTHER" id="PTHR23517">
    <property type="entry name" value="RESISTANCE PROTEIN MDTM, PUTATIVE-RELATED-RELATED"/>
    <property type="match status" value="1"/>
</dbReference>
<dbReference type="RefSeq" id="WP_387345599.1">
    <property type="nucleotide sequence ID" value="NZ_JBIAXI010000022.1"/>
</dbReference>